<proteinExistence type="predicted"/>
<protein>
    <submittedName>
        <fullName evidence="1">Uncharacterized protein</fullName>
    </submittedName>
</protein>
<reference evidence="1" key="1">
    <citation type="journal article" date="2014" name="Front. Microbiol.">
        <title>High frequency of phylogenetically diverse reductive dehalogenase-homologous genes in deep subseafloor sedimentary metagenomes.</title>
        <authorList>
            <person name="Kawai M."/>
            <person name="Futagami T."/>
            <person name="Toyoda A."/>
            <person name="Takaki Y."/>
            <person name="Nishi S."/>
            <person name="Hori S."/>
            <person name="Arai W."/>
            <person name="Tsubouchi T."/>
            <person name="Morono Y."/>
            <person name="Uchiyama I."/>
            <person name="Ito T."/>
            <person name="Fujiyama A."/>
            <person name="Inagaki F."/>
            <person name="Takami H."/>
        </authorList>
    </citation>
    <scope>NUCLEOTIDE SEQUENCE</scope>
    <source>
        <strain evidence="1">Expedition CK06-06</strain>
    </source>
</reference>
<accession>X0TLS5</accession>
<dbReference type="EMBL" id="BARS01017953">
    <property type="protein sequence ID" value="GAF89087.1"/>
    <property type="molecule type" value="Genomic_DNA"/>
</dbReference>
<sequence length="84" mass="9860">MSKNYKCPDFPEKCPTAMKCSLHDPDTQCPYTVKGKRNECCVSMGHVSPPMDRNSKGFRKWMRENCPQYERPHPLPLERTEEKK</sequence>
<evidence type="ECO:0000313" key="1">
    <source>
        <dbReference type="EMBL" id="GAF89087.1"/>
    </source>
</evidence>
<dbReference type="AlphaFoldDB" id="X0TLS5"/>
<name>X0TLS5_9ZZZZ</name>
<gene>
    <name evidence="1" type="ORF">S01H1_29294</name>
</gene>
<organism evidence="1">
    <name type="scientific">marine sediment metagenome</name>
    <dbReference type="NCBI Taxonomy" id="412755"/>
    <lineage>
        <taxon>unclassified sequences</taxon>
        <taxon>metagenomes</taxon>
        <taxon>ecological metagenomes</taxon>
    </lineage>
</organism>
<comment type="caution">
    <text evidence="1">The sequence shown here is derived from an EMBL/GenBank/DDBJ whole genome shotgun (WGS) entry which is preliminary data.</text>
</comment>